<evidence type="ECO:0000256" key="2">
    <source>
        <dbReference type="ARBA" id="ARBA00022448"/>
    </source>
</evidence>
<feature type="transmembrane region" description="Helical" evidence="8">
    <location>
        <begin position="77"/>
        <end position="96"/>
    </location>
</feature>
<dbReference type="RefSeq" id="WP_344662077.1">
    <property type="nucleotide sequence ID" value="NZ_BAAAQM010000066.1"/>
</dbReference>
<keyword evidence="5 8" id="KW-1133">Transmembrane helix</keyword>
<evidence type="ECO:0000256" key="5">
    <source>
        <dbReference type="ARBA" id="ARBA00022989"/>
    </source>
</evidence>
<feature type="transmembrane region" description="Helical" evidence="8">
    <location>
        <begin position="38"/>
        <end position="57"/>
    </location>
</feature>
<feature type="transmembrane region" description="Helical" evidence="8">
    <location>
        <begin position="253"/>
        <end position="275"/>
    </location>
</feature>
<feature type="transmembrane region" description="Helical" evidence="8">
    <location>
        <begin position="167"/>
        <end position="185"/>
    </location>
</feature>
<dbReference type="PANTHER" id="PTHR42718:SF46">
    <property type="entry name" value="BLR6921 PROTEIN"/>
    <property type="match status" value="1"/>
</dbReference>
<keyword evidence="3" id="KW-1003">Cell membrane</keyword>
<comment type="subcellular location">
    <subcellularLocation>
        <location evidence="1">Cell membrane</location>
        <topology evidence="1">Multi-pass membrane protein</topology>
    </subcellularLocation>
</comment>
<feature type="transmembrane region" description="Helical" evidence="8">
    <location>
        <begin position="327"/>
        <end position="346"/>
    </location>
</feature>
<dbReference type="EMBL" id="BAAAQM010000066">
    <property type="protein sequence ID" value="GAA1999610.1"/>
    <property type="molecule type" value="Genomic_DNA"/>
</dbReference>
<dbReference type="InterPro" id="IPR036259">
    <property type="entry name" value="MFS_trans_sf"/>
</dbReference>
<keyword evidence="11" id="KW-1185">Reference proteome</keyword>
<accession>A0ABP5EKU8</accession>
<dbReference type="Gene3D" id="1.20.1720.10">
    <property type="entry name" value="Multidrug resistance protein D"/>
    <property type="match status" value="1"/>
</dbReference>
<feature type="domain" description="Major facilitator superfamily (MFS) profile" evidence="9">
    <location>
        <begin position="42"/>
        <end position="477"/>
    </location>
</feature>
<sequence length="608" mass="62707">MNGRRSLGSASAQAKRSIGTRLTTERPRPERIRQARNAGWLAVGTVCFGAFMGQLDASIVTLTYSPLEHAFGVRAAAVQWVSLSYLLTLVVLLVPVGRLSDAHGRKLMYLYGFAVFTAASAACAVAPTLTVLIGCRVLQAVGAAMLQANSVALVTSSAPPGRMRAALGVQAAAQALGLALGPVVGGLSVDRFGWSSVFWVNVPIGVIALAAGQILLPRTRAFTPISGFDGIGLALLTMSGISLLLGLSAVSGIPITSTGTAALLIVAIVAGWLFIRRQSRTVSPLVELTVLHAPGVARGLAGAMCGYLVLFGPLVAVPAILAGRSSGQIGAVLSALPAGFAVAALADRAVPTGWADTRRGLAGAVITAGALTALLAAPKSPGVLALLLFVLGTGLGIYTPANNTTVMAAIPARSAGTGGSLVSMARGLGTALGVALVTLAMHVGRHSNGALTQARAAFGILLIAALVLLSLTAMRTGRPGQAPHQAGRIRLGRPAVEEPTYSDEWFLTGVGSDVEQRRWAAKYHRRLAPDAADGVVVPVIRSGHVRFRQGGAAANLRAASEWLDANPCWRLDSLRYEYAGPAELADVDDDEGPCAELWLLVEHAEQEA</sequence>
<evidence type="ECO:0000256" key="6">
    <source>
        <dbReference type="ARBA" id="ARBA00023136"/>
    </source>
</evidence>
<dbReference type="PANTHER" id="PTHR42718">
    <property type="entry name" value="MAJOR FACILITATOR SUPERFAMILY MULTIDRUG TRANSPORTER MFSC"/>
    <property type="match status" value="1"/>
</dbReference>
<reference evidence="11" key="1">
    <citation type="journal article" date="2019" name="Int. J. Syst. Evol. Microbiol.">
        <title>The Global Catalogue of Microorganisms (GCM) 10K type strain sequencing project: providing services to taxonomists for standard genome sequencing and annotation.</title>
        <authorList>
            <consortium name="The Broad Institute Genomics Platform"/>
            <consortium name="The Broad Institute Genome Sequencing Center for Infectious Disease"/>
            <person name="Wu L."/>
            <person name="Ma J."/>
        </authorList>
    </citation>
    <scope>NUCLEOTIDE SEQUENCE [LARGE SCALE GENOMIC DNA]</scope>
    <source>
        <strain evidence="11">JCM 16013</strain>
    </source>
</reference>
<feature type="transmembrane region" description="Helical" evidence="8">
    <location>
        <begin position="456"/>
        <end position="474"/>
    </location>
</feature>
<feature type="transmembrane region" description="Helical" evidence="8">
    <location>
        <begin position="228"/>
        <end position="247"/>
    </location>
</feature>
<evidence type="ECO:0000256" key="4">
    <source>
        <dbReference type="ARBA" id="ARBA00022692"/>
    </source>
</evidence>
<proteinExistence type="predicted"/>
<keyword evidence="2" id="KW-0813">Transport</keyword>
<dbReference type="PROSITE" id="PS50850">
    <property type="entry name" value="MFS"/>
    <property type="match status" value="1"/>
</dbReference>
<dbReference type="InterPro" id="IPR020846">
    <property type="entry name" value="MFS_dom"/>
</dbReference>
<evidence type="ECO:0000256" key="8">
    <source>
        <dbReference type="SAM" id="Phobius"/>
    </source>
</evidence>
<dbReference type="Pfam" id="PF07690">
    <property type="entry name" value="MFS_1"/>
    <property type="match status" value="1"/>
</dbReference>
<dbReference type="Proteomes" id="UP001499854">
    <property type="component" value="Unassembled WGS sequence"/>
</dbReference>
<feature type="transmembrane region" description="Helical" evidence="8">
    <location>
        <begin position="197"/>
        <end position="216"/>
    </location>
</feature>
<dbReference type="InterPro" id="IPR011701">
    <property type="entry name" value="MFS"/>
</dbReference>
<evidence type="ECO:0000313" key="10">
    <source>
        <dbReference type="EMBL" id="GAA1999610.1"/>
    </source>
</evidence>
<keyword evidence="6 8" id="KW-0472">Membrane</keyword>
<dbReference type="Gene3D" id="1.20.1250.20">
    <property type="entry name" value="MFS general substrate transporter like domains"/>
    <property type="match status" value="1"/>
</dbReference>
<evidence type="ECO:0000256" key="7">
    <source>
        <dbReference type="SAM" id="MobiDB-lite"/>
    </source>
</evidence>
<dbReference type="SUPFAM" id="SSF103473">
    <property type="entry name" value="MFS general substrate transporter"/>
    <property type="match status" value="1"/>
</dbReference>
<feature type="transmembrane region" description="Helical" evidence="8">
    <location>
        <begin position="108"/>
        <end position="131"/>
    </location>
</feature>
<feature type="transmembrane region" description="Helical" evidence="8">
    <location>
        <begin position="296"/>
        <end position="321"/>
    </location>
</feature>
<gene>
    <name evidence="10" type="ORF">GCM10009838_76310</name>
</gene>
<keyword evidence="4 8" id="KW-0812">Transmembrane</keyword>
<protein>
    <recommendedName>
        <fullName evidence="9">Major facilitator superfamily (MFS) profile domain-containing protein</fullName>
    </recommendedName>
</protein>
<evidence type="ECO:0000256" key="1">
    <source>
        <dbReference type="ARBA" id="ARBA00004651"/>
    </source>
</evidence>
<evidence type="ECO:0000313" key="11">
    <source>
        <dbReference type="Proteomes" id="UP001499854"/>
    </source>
</evidence>
<evidence type="ECO:0000256" key="3">
    <source>
        <dbReference type="ARBA" id="ARBA00022475"/>
    </source>
</evidence>
<feature type="transmembrane region" description="Helical" evidence="8">
    <location>
        <begin position="421"/>
        <end position="444"/>
    </location>
</feature>
<organism evidence="10 11">
    <name type="scientific">Catenulispora subtropica</name>
    <dbReference type="NCBI Taxonomy" id="450798"/>
    <lineage>
        <taxon>Bacteria</taxon>
        <taxon>Bacillati</taxon>
        <taxon>Actinomycetota</taxon>
        <taxon>Actinomycetes</taxon>
        <taxon>Catenulisporales</taxon>
        <taxon>Catenulisporaceae</taxon>
        <taxon>Catenulispora</taxon>
    </lineage>
</organism>
<feature type="region of interest" description="Disordered" evidence="7">
    <location>
        <begin position="1"/>
        <end position="28"/>
    </location>
</feature>
<comment type="caution">
    <text evidence="10">The sequence shown here is derived from an EMBL/GenBank/DDBJ whole genome shotgun (WGS) entry which is preliminary data.</text>
</comment>
<feature type="transmembrane region" description="Helical" evidence="8">
    <location>
        <begin position="383"/>
        <end position="401"/>
    </location>
</feature>
<name>A0ABP5EKU8_9ACTN</name>
<dbReference type="PRINTS" id="PR01036">
    <property type="entry name" value="TCRTETB"/>
</dbReference>
<feature type="transmembrane region" description="Helical" evidence="8">
    <location>
        <begin position="358"/>
        <end position="377"/>
    </location>
</feature>
<evidence type="ECO:0000259" key="9">
    <source>
        <dbReference type="PROSITE" id="PS50850"/>
    </source>
</evidence>